<dbReference type="GO" id="GO:0030007">
    <property type="term" value="P:intracellular potassium ion homeostasis"/>
    <property type="evidence" value="ECO:0007669"/>
    <property type="project" value="TreeGrafter"/>
</dbReference>
<gene>
    <name evidence="5" type="ORF">X975_01716</name>
</gene>
<dbReference type="SMART" id="SM00831">
    <property type="entry name" value="Cation_ATPase_N"/>
    <property type="match status" value="1"/>
</dbReference>
<dbReference type="Gene3D" id="1.20.1110.10">
    <property type="entry name" value="Calcium-transporting ATPase, transmembrane domain"/>
    <property type="match status" value="1"/>
</dbReference>
<dbReference type="InterPro" id="IPR023298">
    <property type="entry name" value="ATPase_P-typ_TM_dom_sf"/>
</dbReference>
<dbReference type="STRING" id="407821.A0A087V1V4"/>
<dbReference type="SUPFAM" id="SSF81665">
    <property type="entry name" value="Calcium ATPase, transmembrane domain M"/>
    <property type="match status" value="1"/>
</dbReference>
<name>A0A087V1V4_STEMI</name>
<evidence type="ECO:0000313" key="6">
    <source>
        <dbReference type="Proteomes" id="UP000054359"/>
    </source>
</evidence>
<sequence>MGAKAGKKGKPDLDELKQEVDMDEHKISVEELYARLGTNPETGLTTMQAREIFERDGPNALTPPKKVPEWVKFCKQLFGGFALLLWIGAVLCFIAYSIQVGTSEGSVDDNV</sequence>
<evidence type="ECO:0000256" key="1">
    <source>
        <dbReference type="ARBA" id="ARBA00004651"/>
    </source>
</evidence>
<keyword evidence="3" id="KW-0812">Transmembrane</keyword>
<dbReference type="OrthoDB" id="6430315at2759"/>
<comment type="subcellular location">
    <subcellularLocation>
        <location evidence="1">Cell membrane</location>
        <topology evidence="1">Multi-pass membrane protein</topology>
    </subcellularLocation>
</comment>
<evidence type="ECO:0000313" key="5">
    <source>
        <dbReference type="EMBL" id="KFM83593.1"/>
    </source>
</evidence>
<evidence type="ECO:0000256" key="3">
    <source>
        <dbReference type="SAM" id="Phobius"/>
    </source>
</evidence>
<keyword evidence="6" id="KW-1185">Reference proteome</keyword>
<organism evidence="5 6">
    <name type="scientific">Stegodyphus mimosarum</name>
    <name type="common">African social velvet spider</name>
    <dbReference type="NCBI Taxonomy" id="407821"/>
    <lineage>
        <taxon>Eukaryota</taxon>
        <taxon>Metazoa</taxon>
        <taxon>Ecdysozoa</taxon>
        <taxon>Arthropoda</taxon>
        <taxon>Chelicerata</taxon>
        <taxon>Arachnida</taxon>
        <taxon>Araneae</taxon>
        <taxon>Araneomorphae</taxon>
        <taxon>Entelegynae</taxon>
        <taxon>Eresoidea</taxon>
        <taxon>Eresidae</taxon>
        <taxon>Stegodyphus</taxon>
    </lineage>
</organism>
<dbReference type="InterPro" id="IPR004014">
    <property type="entry name" value="ATPase_P-typ_cation-transptr_N"/>
</dbReference>
<keyword evidence="3" id="KW-0472">Membrane</keyword>
<dbReference type="GO" id="GO:0005391">
    <property type="term" value="F:P-type sodium:potassium-exchanging transporter activity"/>
    <property type="evidence" value="ECO:0007669"/>
    <property type="project" value="TreeGrafter"/>
</dbReference>
<dbReference type="GO" id="GO:1902600">
    <property type="term" value="P:proton transmembrane transport"/>
    <property type="evidence" value="ECO:0007669"/>
    <property type="project" value="TreeGrafter"/>
</dbReference>
<dbReference type="GO" id="GO:0006883">
    <property type="term" value="P:intracellular sodium ion homeostasis"/>
    <property type="evidence" value="ECO:0007669"/>
    <property type="project" value="TreeGrafter"/>
</dbReference>
<dbReference type="Pfam" id="PF00690">
    <property type="entry name" value="Cation_ATPase_N"/>
    <property type="match status" value="1"/>
</dbReference>
<dbReference type="Proteomes" id="UP000054359">
    <property type="component" value="Unassembled WGS sequence"/>
</dbReference>
<evidence type="ECO:0000256" key="2">
    <source>
        <dbReference type="ARBA" id="ARBA00022475"/>
    </source>
</evidence>
<dbReference type="OMA" id="VEMREHQ"/>
<evidence type="ECO:0000259" key="4">
    <source>
        <dbReference type="SMART" id="SM00831"/>
    </source>
</evidence>
<dbReference type="InterPro" id="IPR050510">
    <property type="entry name" value="Cation_transp_ATPase_P-type"/>
</dbReference>
<dbReference type="GO" id="GO:0005886">
    <property type="term" value="C:plasma membrane"/>
    <property type="evidence" value="ECO:0007669"/>
    <property type="project" value="UniProtKB-SubCell"/>
</dbReference>
<dbReference type="AlphaFoldDB" id="A0A087V1V4"/>
<dbReference type="GO" id="GO:1990573">
    <property type="term" value="P:potassium ion import across plasma membrane"/>
    <property type="evidence" value="ECO:0007669"/>
    <property type="project" value="TreeGrafter"/>
</dbReference>
<keyword evidence="3" id="KW-1133">Transmembrane helix</keyword>
<keyword evidence="2" id="KW-1003">Cell membrane</keyword>
<feature type="domain" description="Cation-transporting P-type ATPase N-terminal" evidence="4">
    <location>
        <begin position="23"/>
        <end position="97"/>
    </location>
</feature>
<feature type="transmembrane region" description="Helical" evidence="3">
    <location>
        <begin position="77"/>
        <end position="98"/>
    </location>
</feature>
<dbReference type="EMBL" id="KL868842">
    <property type="protein sequence ID" value="KFM83593.1"/>
    <property type="molecule type" value="Genomic_DNA"/>
</dbReference>
<dbReference type="Gene3D" id="2.70.150.10">
    <property type="entry name" value="Calcium-transporting ATPase, cytoplasmic transduction domain A"/>
    <property type="match status" value="1"/>
</dbReference>
<dbReference type="PANTHER" id="PTHR43294">
    <property type="entry name" value="SODIUM/POTASSIUM-TRANSPORTING ATPASE SUBUNIT ALPHA"/>
    <property type="match status" value="1"/>
</dbReference>
<proteinExistence type="predicted"/>
<dbReference type="GO" id="GO:0036376">
    <property type="term" value="P:sodium ion export across plasma membrane"/>
    <property type="evidence" value="ECO:0007669"/>
    <property type="project" value="TreeGrafter"/>
</dbReference>
<reference evidence="5 6" key="1">
    <citation type="submission" date="2013-11" db="EMBL/GenBank/DDBJ databases">
        <title>Genome sequencing of Stegodyphus mimosarum.</title>
        <authorList>
            <person name="Bechsgaard J."/>
        </authorList>
    </citation>
    <scope>NUCLEOTIDE SEQUENCE [LARGE SCALE GENOMIC DNA]</scope>
</reference>
<dbReference type="PANTHER" id="PTHR43294:SF13">
    <property type="entry name" value="SODIUM_POTASSIUM-TRANSPORTING ATPASE SUBUNIT ALPHA"/>
    <property type="match status" value="1"/>
</dbReference>
<feature type="non-terminal residue" evidence="5">
    <location>
        <position position="111"/>
    </location>
</feature>
<protein>
    <submittedName>
        <fullName evidence="5">Sodium/potassium-transporting ATPase subunit alpha</fullName>
    </submittedName>
</protein>
<accession>A0A087V1V4</accession>